<reference evidence="1" key="1">
    <citation type="submission" date="2020-02" db="EMBL/GenBank/DDBJ databases">
        <authorList>
            <person name="Scholz U."/>
            <person name="Mascher M."/>
            <person name="Fiebig A."/>
        </authorList>
    </citation>
    <scope>NUCLEOTIDE SEQUENCE</scope>
</reference>
<dbReference type="Proteomes" id="UP000663760">
    <property type="component" value="Chromosome 18"/>
</dbReference>
<organism evidence="1 2">
    <name type="scientific">Spirodela intermedia</name>
    <name type="common">Intermediate duckweed</name>
    <dbReference type="NCBI Taxonomy" id="51605"/>
    <lineage>
        <taxon>Eukaryota</taxon>
        <taxon>Viridiplantae</taxon>
        <taxon>Streptophyta</taxon>
        <taxon>Embryophyta</taxon>
        <taxon>Tracheophyta</taxon>
        <taxon>Spermatophyta</taxon>
        <taxon>Magnoliopsida</taxon>
        <taxon>Liliopsida</taxon>
        <taxon>Araceae</taxon>
        <taxon>Lemnoideae</taxon>
        <taxon>Spirodela</taxon>
    </lineage>
</organism>
<accession>A0A7I8LP17</accession>
<name>A0A7I8LP17_SPIIN</name>
<dbReference type="AlphaFoldDB" id="A0A7I8LP17"/>
<protein>
    <submittedName>
        <fullName evidence="1">Uncharacterized protein</fullName>
    </submittedName>
</protein>
<gene>
    <name evidence="1" type="ORF">SI8410_18021772</name>
</gene>
<proteinExistence type="predicted"/>
<keyword evidence="2" id="KW-1185">Reference proteome</keyword>
<dbReference type="EMBL" id="LR746281">
    <property type="protein sequence ID" value="CAA7411094.1"/>
    <property type="molecule type" value="Genomic_DNA"/>
</dbReference>
<sequence length="190" mass="20028">MILSKECYLIRGQTSVDHVKSGYLLGCSPSTSSGGGRTTLFIPGERKKAKDLRGVLLFTTALCRQLLYLPEGGYCEGIADVDDEGAGIGADGAPAALGEDLKAVDVVLVEDGEGGGVAVGACSEREMGVLAGGVVIQPHDGVVLLEQVPEGGLLQAQAHCQQLHYRQRELPHRLAVLLVQLPAEKWRAVN</sequence>
<evidence type="ECO:0000313" key="1">
    <source>
        <dbReference type="EMBL" id="CAA7411094.1"/>
    </source>
</evidence>
<evidence type="ECO:0000313" key="2">
    <source>
        <dbReference type="Proteomes" id="UP000663760"/>
    </source>
</evidence>